<dbReference type="EMBL" id="CABFNP030000705">
    <property type="protein sequence ID" value="CAI6081633.1"/>
    <property type="molecule type" value="Genomic_DNA"/>
</dbReference>
<keyword evidence="3 6" id="KW-1133">Transmembrane helix</keyword>
<keyword evidence="4 6" id="KW-0472">Membrane</keyword>
<feature type="transmembrane region" description="Helical" evidence="6">
    <location>
        <begin position="136"/>
        <end position="154"/>
    </location>
</feature>
<feature type="transmembrane region" description="Helical" evidence="6">
    <location>
        <begin position="223"/>
        <end position="243"/>
    </location>
</feature>
<keyword evidence="9" id="KW-1185">Reference proteome</keyword>
<evidence type="ECO:0000256" key="2">
    <source>
        <dbReference type="ARBA" id="ARBA00022692"/>
    </source>
</evidence>
<feature type="region of interest" description="Disordered" evidence="5">
    <location>
        <begin position="1"/>
        <end position="38"/>
    </location>
</feature>
<evidence type="ECO:0000256" key="3">
    <source>
        <dbReference type="ARBA" id="ARBA00022989"/>
    </source>
</evidence>
<accession>A0AA35LVL0</accession>
<feature type="transmembrane region" description="Helical" evidence="6">
    <location>
        <begin position="289"/>
        <end position="309"/>
    </location>
</feature>
<dbReference type="InterPro" id="IPR036259">
    <property type="entry name" value="MFS_trans_sf"/>
</dbReference>
<feature type="transmembrane region" description="Helical" evidence="6">
    <location>
        <begin position="393"/>
        <end position="413"/>
    </location>
</feature>
<evidence type="ECO:0000256" key="1">
    <source>
        <dbReference type="ARBA" id="ARBA00004141"/>
    </source>
</evidence>
<feature type="transmembrane region" description="Helical" evidence="6">
    <location>
        <begin position="456"/>
        <end position="480"/>
    </location>
</feature>
<protein>
    <recommendedName>
        <fullName evidence="7">Major facilitator superfamily (MFS) profile domain-containing protein</fullName>
    </recommendedName>
</protein>
<gene>
    <name evidence="8" type="ORF">CCHLO57077_00004172</name>
</gene>
<evidence type="ECO:0000256" key="4">
    <source>
        <dbReference type="ARBA" id="ARBA00023136"/>
    </source>
</evidence>
<keyword evidence="2 6" id="KW-0812">Transmembrane</keyword>
<dbReference type="PANTHER" id="PTHR23501:SF156">
    <property type="entry name" value="TRANSPORTER, PUTATIVE-RELATED"/>
    <property type="match status" value="1"/>
</dbReference>
<name>A0AA35LVL0_9HYPO</name>
<dbReference type="Pfam" id="PF07690">
    <property type="entry name" value="MFS_1"/>
    <property type="match status" value="1"/>
</dbReference>
<comment type="subcellular location">
    <subcellularLocation>
        <location evidence="1">Membrane</location>
        <topology evidence="1">Multi-pass membrane protein</topology>
    </subcellularLocation>
</comment>
<dbReference type="PROSITE" id="PS50850">
    <property type="entry name" value="MFS"/>
    <property type="match status" value="1"/>
</dbReference>
<evidence type="ECO:0000259" key="7">
    <source>
        <dbReference type="PROSITE" id="PS50850"/>
    </source>
</evidence>
<feature type="transmembrane region" description="Helical" evidence="6">
    <location>
        <begin position="264"/>
        <end position="283"/>
    </location>
</feature>
<dbReference type="PRINTS" id="PR01036">
    <property type="entry name" value="TCRTETB"/>
</dbReference>
<dbReference type="AlphaFoldDB" id="A0AA35LVL0"/>
<sequence>MLGPEKAPQTTVEPVMADSVQPGEALQDTPIQQNASEKSGDLLETTMETSAEEDLPPKAKGKTLGFQMSVLALVIMAFIVSLDGTILAVAIPTIVHTLHGTTLEAFWASISFVLAVVITQPLYTNVSNVLGRMIPLHISFVLFMAGSIIFALAQSMAVLIAGRVVQGLGAGGLDVFNEIILADITTLKERPKYLGLMAIPVAAGSIIGPIIGGLLADNGSWRWIGWINLPVCALNILLVVFFLKLQPLQDSLSKKFSQLDLIGLGLFTVGCTLTATPIAWAGAMYPWSSWRTLVPLLLGVVVLVVFWWYESKPEEPVFPRSVFATLTACFTLITTFIHGILVYSTIFYAPLFFQSVFLQSAIKSAITMLPLACTSVVFGVLGAVVVEVTRKYRLIILSSWIFSAIGCGIITIWDENASLGWQVGFQIILGIGTGSLFSILNLPLQASLSNPDDMGVAAGVLVAFRLFGALLGLSICSTVFNSVFAVRMGKLGPLPDDLQILHDAREAVGFIPLLKDVNVDPEILNEVIHAYMVSLYAVFWMLAGVSVVGFILSFLIKEKSIEIAELGRQQYDEKETNAASNESK</sequence>
<feature type="transmembrane region" description="Helical" evidence="6">
    <location>
        <begin position="193"/>
        <end position="211"/>
    </location>
</feature>
<dbReference type="Proteomes" id="UP001160390">
    <property type="component" value="Unassembled WGS sequence"/>
</dbReference>
<proteinExistence type="predicted"/>
<evidence type="ECO:0000256" key="5">
    <source>
        <dbReference type="SAM" id="MobiDB-lite"/>
    </source>
</evidence>
<feature type="transmembrane region" description="Helical" evidence="6">
    <location>
        <begin position="70"/>
        <end position="94"/>
    </location>
</feature>
<reference evidence="8" key="1">
    <citation type="submission" date="2023-01" db="EMBL/GenBank/DDBJ databases">
        <authorList>
            <person name="Piombo E."/>
        </authorList>
    </citation>
    <scope>NUCLEOTIDE SEQUENCE</scope>
</reference>
<dbReference type="PANTHER" id="PTHR23501">
    <property type="entry name" value="MAJOR FACILITATOR SUPERFAMILY"/>
    <property type="match status" value="1"/>
</dbReference>
<feature type="domain" description="Major facilitator superfamily (MFS) profile" evidence="7">
    <location>
        <begin position="69"/>
        <end position="561"/>
    </location>
</feature>
<feature type="transmembrane region" description="Helical" evidence="6">
    <location>
        <begin position="528"/>
        <end position="556"/>
    </location>
</feature>
<feature type="transmembrane region" description="Helical" evidence="6">
    <location>
        <begin position="419"/>
        <end position="444"/>
    </location>
</feature>
<dbReference type="Gene3D" id="1.20.1250.20">
    <property type="entry name" value="MFS general substrate transporter like domains"/>
    <property type="match status" value="1"/>
</dbReference>
<evidence type="ECO:0000256" key="6">
    <source>
        <dbReference type="SAM" id="Phobius"/>
    </source>
</evidence>
<organism evidence="8 9">
    <name type="scientific">Clonostachys chloroleuca</name>
    <dbReference type="NCBI Taxonomy" id="1926264"/>
    <lineage>
        <taxon>Eukaryota</taxon>
        <taxon>Fungi</taxon>
        <taxon>Dikarya</taxon>
        <taxon>Ascomycota</taxon>
        <taxon>Pezizomycotina</taxon>
        <taxon>Sordariomycetes</taxon>
        <taxon>Hypocreomycetidae</taxon>
        <taxon>Hypocreales</taxon>
        <taxon>Bionectriaceae</taxon>
        <taxon>Clonostachys</taxon>
    </lineage>
</organism>
<feature type="transmembrane region" description="Helical" evidence="6">
    <location>
        <begin position="106"/>
        <end position="124"/>
    </location>
</feature>
<evidence type="ECO:0000313" key="9">
    <source>
        <dbReference type="Proteomes" id="UP001160390"/>
    </source>
</evidence>
<dbReference type="InterPro" id="IPR011701">
    <property type="entry name" value="MFS"/>
</dbReference>
<feature type="transmembrane region" description="Helical" evidence="6">
    <location>
        <begin position="321"/>
        <end position="346"/>
    </location>
</feature>
<dbReference type="GO" id="GO:0005886">
    <property type="term" value="C:plasma membrane"/>
    <property type="evidence" value="ECO:0007669"/>
    <property type="project" value="TreeGrafter"/>
</dbReference>
<comment type="caution">
    <text evidence="8">The sequence shown here is derived from an EMBL/GenBank/DDBJ whole genome shotgun (WGS) entry which is preliminary data.</text>
</comment>
<feature type="transmembrane region" description="Helical" evidence="6">
    <location>
        <begin position="366"/>
        <end position="386"/>
    </location>
</feature>
<dbReference type="Gene3D" id="1.20.1720.10">
    <property type="entry name" value="Multidrug resistance protein D"/>
    <property type="match status" value="1"/>
</dbReference>
<dbReference type="SUPFAM" id="SSF103473">
    <property type="entry name" value="MFS general substrate transporter"/>
    <property type="match status" value="1"/>
</dbReference>
<dbReference type="GO" id="GO:0022857">
    <property type="term" value="F:transmembrane transporter activity"/>
    <property type="evidence" value="ECO:0007669"/>
    <property type="project" value="InterPro"/>
</dbReference>
<dbReference type="InterPro" id="IPR020846">
    <property type="entry name" value="MFS_dom"/>
</dbReference>
<evidence type="ECO:0000313" key="8">
    <source>
        <dbReference type="EMBL" id="CAI6081633.1"/>
    </source>
</evidence>